<dbReference type="CDD" id="cd00054">
    <property type="entry name" value="EGF_CA"/>
    <property type="match status" value="1"/>
</dbReference>
<keyword evidence="5" id="KW-1133">Transmembrane helix</keyword>
<dbReference type="PROSITE" id="PS50026">
    <property type="entry name" value="EGF_3"/>
    <property type="match status" value="1"/>
</dbReference>
<dbReference type="SMART" id="SM00179">
    <property type="entry name" value="EGF_CA"/>
    <property type="match status" value="1"/>
</dbReference>
<feature type="region of interest" description="Disordered" evidence="4">
    <location>
        <begin position="1560"/>
        <end position="1592"/>
    </location>
</feature>
<evidence type="ECO:0000256" key="1">
    <source>
        <dbReference type="ARBA" id="ARBA00023157"/>
    </source>
</evidence>
<evidence type="ECO:0000256" key="5">
    <source>
        <dbReference type="SAM" id="Phobius"/>
    </source>
</evidence>
<dbReference type="InterPro" id="IPR000152">
    <property type="entry name" value="EGF-type_Asp/Asn_hydroxyl_site"/>
</dbReference>
<dbReference type="PROSITE" id="PS50050">
    <property type="entry name" value="TNFR_NGFR_2"/>
    <property type="match status" value="1"/>
</dbReference>
<feature type="domain" description="EGF-like" evidence="6">
    <location>
        <begin position="100"/>
        <end position="138"/>
    </location>
</feature>
<evidence type="ECO:0008006" key="10">
    <source>
        <dbReference type="Google" id="ProtNLM"/>
    </source>
</evidence>
<feature type="disulfide bond" evidence="3">
    <location>
        <begin position="146"/>
        <end position="164"/>
    </location>
</feature>
<dbReference type="Gene3D" id="2.10.25.10">
    <property type="entry name" value="Laminin"/>
    <property type="match status" value="1"/>
</dbReference>
<feature type="non-terminal residue" evidence="8">
    <location>
        <position position="1"/>
    </location>
</feature>
<feature type="transmembrane region" description="Helical" evidence="5">
    <location>
        <begin position="1417"/>
        <end position="1446"/>
    </location>
</feature>
<evidence type="ECO:0000256" key="2">
    <source>
        <dbReference type="PROSITE-ProRule" id="PRU00076"/>
    </source>
</evidence>
<dbReference type="InterPro" id="IPR018097">
    <property type="entry name" value="EGF_Ca-bd_CS"/>
</dbReference>
<dbReference type="InterPro" id="IPR001368">
    <property type="entry name" value="TNFR/NGFR_Cys_rich_reg"/>
</dbReference>
<name>A0AAD9NBQ3_9ANNE</name>
<dbReference type="Proteomes" id="UP001208570">
    <property type="component" value="Unassembled WGS sequence"/>
</dbReference>
<dbReference type="InterPro" id="IPR001881">
    <property type="entry name" value="EGF-like_Ca-bd_dom"/>
</dbReference>
<keyword evidence="1 3" id="KW-1015">Disulfide bond</keyword>
<evidence type="ECO:0000256" key="4">
    <source>
        <dbReference type="SAM" id="MobiDB-lite"/>
    </source>
</evidence>
<evidence type="ECO:0000259" key="7">
    <source>
        <dbReference type="PROSITE" id="PS50050"/>
    </source>
</evidence>
<feature type="transmembrane region" description="Helical" evidence="5">
    <location>
        <begin position="785"/>
        <end position="810"/>
    </location>
</feature>
<sequence>DTDPSSQNRRQPASGGPRGMYRGAMVTFTVLSVVTIACAAICSMSPTAKIVVRIPRGFNIEPSYISVFFNRRYNGHVITDQWTKMNGTTTNPNYKIRIFDINECKENPNICPVGISCSNRLGYYQCNCPSGFFFKHGKCTRCSPSCPRGQFESTPCAGMKDRHCRDSAHPVLISEEGAFPAFIQGLRFNWSSNVFVENLHNTRDLETIFYATAASEQQYDFWWVRESNVKVNIGLERINIFPKYVDVDHKSDNHYMMGYGKNLPSINNEWFKSIRAKHCRHPIPDFYTITLQIATDRTTLARERRCSLNDHQCLRKVTDFQHNSYIDRSLNTHCNPMKAYPEDLETKTNNVNCVSGATDMLKRVFNLTEKPVRPLRNLPRDCKVSINECNRCLGLSKCRKMTGDAYSFTLEPYFNLADTNVPNKSFQCHIKQQKPNLMYKLWFYVSIPEINLDLPKVFREVYPEDVEAISHGTYRVEFIDLEHDTVIDLEDEFILVGEENKGDRYTTVNYTVYPLKKPDEYDANGFEVTNLVDGKSYWTRVQFNEVFGYSTSSWIEGNCSKDLSKFRAAQPHYRNEPQRVQIITETVGAPYKYFMKNAQGKDPYLKFSTPGSMSDCPGYLAVTINDREEGDELFKYDSIISCPPHFDFSFKIPRFGPSKDKTFDVILDDAKSEYRVFLTHINFETLKPTSVGSPVVPIGSQPVEIPFLLLCIVAVAAVLVVCVSVFIYLDITHRKVSQCRATTSFYDPPVDSGARATAVGTFTPKSATSCCGVIRHMDTSKMTTVILYIVFKVVYSFAFTFSVFFTLLILCISGDVEQLARVNSTQARHHNESLVIKKRVEEHILREMERQLEHSRSMQNACQDYLDDITATLALQIDNKTGLVAVDEFLAYDNSITNVFRTKFVQTIDSYMSNLDNYREVYNRRFNHSLDYFFEKYVAYLDRALYSNPWLSFWRETFEHRKSHRHGNGEDLHSAGSIMPIEFGKFAGLQDAFGVDLWTVQFWERYDQVPEIPDNSLKPIPSQCQNTSLMKLLGDTKSVSDTIHFKYPHTEEPGVTIGMTVGSAFSVQEFLERLNLGVLRLVFFSMDLLLLFYRFTNLYLAVRSLCLGFEEHIHLSAEDFKRQDIPEAHSHKPYSEQYIPLRETYTGEPQHGTPAILQTSLSDDVTQVSDQESSAVSGAIISARGSDNHLTAGKYKPNGNVVHLPPTNGDTTKQQLMNKDKKDANQTVFALSNGANTLRICVRVLIEGTVLPKFVIGTAILLLFSIVISAAHSCLTVDVLLALAGFEPDLAGLRWHIGNVNFYLSAMAKQITTASLSWYRGHMISDLQQLSSMQEFFNKEQERRTRNYILEGCAVQGTFFSNGSCEFHRQSPKISIPMMPCNFIAIQPLLLSDQDIVTLEEAVHDDYSPIVSASQGIVLYFVYATLFVSATMLIIHITGILTMYCLKVRRLFPTKPVYIIPAELSRPVSYGAPSSSREGVILLGQYGPETALAGQYDTSFETEEIDFEMDTSNLTGTDTSTPRHGVAKFDPSQHARTVQFKDISLIGEDPYAKTLPLQTSSPRILPKTSGSGTILHRSNPQLTDMGYSETKV</sequence>
<gene>
    <name evidence="8" type="ORF">LSH36_64g06038</name>
</gene>
<accession>A0AAD9NBQ3</accession>
<reference evidence="8" key="1">
    <citation type="journal article" date="2023" name="Mol. Biol. Evol.">
        <title>Third-Generation Sequencing Reveals the Adaptive Role of the Epigenome in Three Deep-Sea Polychaetes.</title>
        <authorList>
            <person name="Perez M."/>
            <person name="Aroh O."/>
            <person name="Sun Y."/>
            <person name="Lan Y."/>
            <person name="Juniper S.K."/>
            <person name="Young C.R."/>
            <person name="Angers B."/>
            <person name="Qian P.Y."/>
        </authorList>
    </citation>
    <scope>NUCLEOTIDE SEQUENCE</scope>
    <source>
        <strain evidence="8">P08H-3</strain>
    </source>
</reference>
<organism evidence="8 9">
    <name type="scientific">Paralvinella palmiformis</name>
    <dbReference type="NCBI Taxonomy" id="53620"/>
    <lineage>
        <taxon>Eukaryota</taxon>
        <taxon>Metazoa</taxon>
        <taxon>Spiralia</taxon>
        <taxon>Lophotrochozoa</taxon>
        <taxon>Annelida</taxon>
        <taxon>Polychaeta</taxon>
        <taxon>Sedentaria</taxon>
        <taxon>Canalipalpata</taxon>
        <taxon>Terebellida</taxon>
        <taxon>Terebelliformia</taxon>
        <taxon>Alvinellidae</taxon>
        <taxon>Paralvinella</taxon>
    </lineage>
</organism>
<comment type="caution">
    <text evidence="2">Lacks conserved residue(s) required for the propagation of feature annotation.</text>
</comment>
<dbReference type="InterPro" id="IPR000742">
    <property type="entry name" value="EGF"/>
</dbReference>
<protein>
    <recommendedName>
        <fullName evidence="10">EGF-like domain-containing protein</fullName>
    </recommendedName>
</protein>
<evidence type="ECO:0000256" key="3">
    <source>
        <dbReference type="PROSITE-ProRule" id="PRU00206"/>
    </source>
</evidence>
<feature type="transmembrane region" description="Helical" evidence="5">
    <location>
        <begin position="707"/>
        <end position="729"/>
    </location>
</feature>
<dbReference type="SUPFAM" id="SSF57196">
    <property type="entry name" value="EGF/Laminin"/>
    <property type="match status" value="1"/>
</dbReference>
<feature type="domain" description="TNFR-Cys" evidence="7">
    <location>
        <begin position="127"/>
        <end position="164"/>
    </location>
</feature>
<dbReference type="PROSITE" id="PS00010">
    <property type="entry name" value="ASX_HYDROXYL"/>
    <property type="match status" value="1"/>
</dbReference>
<dbReference type="GO" id="GO:0005509">
    <property type="term" value="F:calcium ion binding"/>
    <property type="evidence" value="ECO:0007669"/>
    <property type="project" value="InterPro"/>
</dbReference>
<evidence type="ECO:0000259" key="6">
    <source>
        <dbReference type="PROSITE" id="PS50026"/>
    </source>
</evidence>
<feature type="repeat" description="TNFR-Cys" evidence="3">
    <location>
        <begin position="127"/>
        <end position="164"/>
    </location>
</feature>
<proteinExistence type="predicted"/>
<feature type="transmembrane region" description="Helical" evidence="5">
    <location>
        <begin position="21"/>
        <end position="46"/>
    </location>
</feature>
<evidence type="ECO:0000313" key="9">
    <source>
        <dbReference type="Proteomes" id="UP001208570"/>
    </source>
</evidence>
<dbReference type="PROSITE" id="PS01187">
    <property type="entry name" value="EGF_CA"/>
    <property type="match status" value="1"/>
</dbReference>
<keyword evidence="5" id="KW-0812">Transmembrane</keyword>
<comment type="caution">
    <text evidence="8">The sequence shown here is derived from an EMBL/GenBank/DDBJ whole genome shotgun (WGS) entry which is preliminary data.</text>
</comment>
<evidence type="ECO:0000313" key="8">
    <source>
        <dbReference type="EMBL" id="KAK2164407.1"/>
    </source>
</evidence>
<keyword evidence="5" id="KW-0472">Membrane</keyword>
<keyword evidence="9" id="KW-1185">Reference proteome</keyword>
<dbReference type="EMBL" id="JAODUP010000064">
    <property type="protein sequence ID" value="KAK2164407.1"/>
    <property type="molecule type" value="Genomic_DNA"/>
</dbReference>
<feature type="transmembrane region" description="Helical" evidence="5">
    <location>
        <begin position="1260"/>
        <end position="1286"/>
    </location>
</feature>
<feature type="compositionally biased region" description="Polar residues" evidence="4">
    <location>
        <begin position="1560"/>
        <end position="1582"/>
    </location>
</feature>
<keyword evidence="2" id="KW-0245">EGF-like domain</keyword>